<dbReference type="Proteomes" id="UP000321234">
    <property type="component" value="Unassembled WGS sequence"/>
</dbReference>
<feature type="signal peptide" evidence="1">
    <location>
        <begin position="1"/>
        <end position="34"/>
    </location>
</feature>
<evidence type="ECO:0000259" key="2">
    <source>
        <dbReference type="Pfam" id="PF14230"/>
    </source>
</evidence>
<feature type="domain" description="DUF4333" evidence="2">
    <location>
        <begin position="24"/>
        <end position="100"/>
    </location>
</feature>
<dbReference type="RefSeq" id="WP_147926571.1">
    <property type="nucleotide sequence ID" value="NZ_VKAC01000006.1"/>
</dbReference>
<evidence type="ECO:0000313" key="3">
    <source>
        <dbReference type="EMBL" id="TXR56139.1"/>
    </source>
</evidence>
<dbReference type="OrthoDB" id="5244388at2"/>
<name>A0A5C8ZFU6_9ACTN</name>
<sequence length="107" mass="10815">MSRTARRTAARLTATAAALGAAAVLSACSFNFSAGTPDYAGAQLADDVQAALVEQNPGVSIESVTCEDTPTVEEGETTACHGLVDGTDTALTVSWEDSDGTFAVSEA</sequence>
<feature type="chain" id="PRO_5022936737" evidence="1">
    <location>
        <begin position="35"/>
        <end position="107"/>
    </location>
</feature>
<dbReference type="InterPro" id="IPR025637">
    <property type="entry name" value="DUF4333"/>
</dbReference>
<reference evidence="3 4" key="1">
    <citation type="submission" date="2019-07" db="EMBL/GenBank/DDBJ databases">
        <title>Quadrisphaera sp. strain DD2A genome sequencing and assembly.</title>
        <authorList>
            <person name="Kim I."/>
        </authorList>
    </citation>
    <scope>NUCLEOTIDE SEQUENCE [LARGE SCALE GENOMIC DNA]</scope>
    <source>
        <strain evidence="3 4">DD2A</strain>
    </source>
</reference>
<keyword evidence="1" id="KW-0732">Signal</keyword>
<gene>
    <name evidence="3" type="ORF">FMM08_11985</name>
</gene>
<protein>
    <submittedName>
        <fullName evidence="3">DUF4333 domain-containing protein</fullName>
    </submittedName>
</protein>
<dbReference type="AlphaFoldDB" id="A0A5C8ZFU6"/>
<evidence type="ECO:0000313" key="4">
    <source>
        <dbReference type="Proteomes" id="UP000321234"/>
    </source>
</evidence>
<keyword evidence="4" id="KW-1185">Reference proteome</keyword>
<dbReference type="EMBL" id="VKAC01000006">
    <property type="protein sequence ID" value="TXR56139.1"/>
    <property type="molecule type" value="Genomic_DNA"/>
</dbReference>
<accession>A0A5C8ZFU6</accession>
<evidence type="ECO:0000256" key="1">
    <source>
        <dbReference type="SAM" id="SignalP"/>
    </source>
</evidence>
<dbReference type="PROSITE" id="PS51257">
    <property type="entry name" value="PROKAR_LIPOPROTEIN"/>
    <property type="match status" value="1"/>
</dbReference>
<proteinExistence type="predicted"/>
<comment type="caution">
    <text evidence="3">The sequence shown here is derived from an EMBL/GenBank/DDBJ whole genome shotgun (WGS) entry which is preliminary data.</text>
</comment>
<dbReference type="Pfam" id="PF14230">
    <property type="entry name" value="DUF4333"/>
    <property type="match status" value="1"/>
</dbReference>
<organism evidence="3 4">
    <name type="scientific">Quadrisphaera setariae</name>
    <dbReference type="NCBI Taxonomy" id="2593304"/>
    <lineage>
        <taxon>Bacteria</taxon>
        <taxon>Bacillati</taxon>
        <taxon>Actinomycetota</taxon>
        <taxon>Actinomycetes</taxon>
        <taxon>Kineosporiales</taxon>
        <taxon>Kineosporiaceae</taxon>
        <taxon>Quadrisphaera</taxon>
    </lineage>
</organism>